<sequence>MPWRRCPATLCTWLCRSTNPGPTTRPVTSTTAAPSGTGRSAPTAATSLPRTSTSATPSSPVPGSTTRPPRSSSTMRPTSPRTGRDARCRERQHRAPGLVATSDDPASTAPPQWAGDPGGSLMGTMTLAEDLLVGAGWQQRLDGLRERHGVPGCQVGLMTADGDLRVLASGLAGVGTGVPVTPETLFHYGSAGKVWTATLVLQLVDDGLLDLDTPVVDVLPGFTLATPGYAERITVRHLLTHTSGIDGDLFTDTGPGDDCLDRYVASLAGATSVTEPGGPLSYCNSGFVVAGRIVEVLRGQTWDEAVAERIARPLGLTHVLTLPHDAPLFRTAVGHLVDGDRVRQVPHWQSPRSVGPAGSVTGTAGDLLRFAVAHLRDGEGVDGGRVLSPGSARLMRDKHVDLSHLLSTYDGWGLGWMLSDWHGVRVVHHGGNTDGQIAQLRTFPELGLALCVLTNSEHGSALTDAVEAELGPELGLTPGLPVPDPDAADADVTAVLGRYESTLMVFELEGGPGSLAARFSVKGQERGAPIPVTPLGGDRFEVEFNGARREFARLVHDGREFVHLVRLIERAR</sequence>
<organism evidence="3 4">
    <name type="scientific">Saccharothrix espanaensis (strain ATCC 51144 / DSM 44229 / JCM 9112 / NBRC 15066 / NRRL 15764)</name>
    <dbReference type="NCBI Taxonomy" id="1179773"/>
    <lineage>
        <taxon>Bacteria</taxon>
        <taxon>Bacillati</taxon>
        <taxon>Actinomycetota</taxon>
        <taxon>Actinomycetes</taxon>
        <taxon>Pseudonocardiales</taxon>
        <taxon>Pseudonocardiaceae</taxon>
        <taxon>Saccharothrix</taxon>
    </lineage>
</organism>
<evidence type="ECO:0000256" key="1">
    <source>
        <dbReference type="SAM" id="MobiDB-lite"/>
    </source>
</evidence>
<dbReference type="PANTHER" id="PTHR46825">
    <property type="entry name" value="D-ALANYL-D-ALANINE-CARBOXYPEPTIDASE/ENDOPEPTIDASE AMPH"/>
    <property type="match status" value="1"/>
</dbReference>
<dbReference type="PANTHER" id="PTHR46825:SF15">
    <property type="entry name" value="BETA-LACTAMASE-RELATED DOMAIN-CONTAINING PROTEIN"/>
    <property type="match status" value="1"/>
</dbReference>
<dbReference type="PATRIC" id="fig|1179773.3.peg.3955"/>
<dbReference type="Gene3D" id="3.40.710.10">
    <property type="entry name" value="DD-peptidase/beta-lactamase superfamily"/>
    <property type="match status" value="1"/>
</dbReference>
<keyword evidence="4" id="KW-1185">Reference proteome</keyword>
<proteinExistence type="predicted"/>
<evidence type="ECO:0000259" key="2">
    <source>
        <dbReference type="Pfam" id="PF00144"/>
    </source>
</evidence>
<feature type="compositionally biased region" description="Low complexity" evidence="1">
    <location>
        <begin position="40"/>
        <end position="81"/>
    </location>
</feature>
<accession>K0K3X1</accession>
<gene>
    <name evidence="3" type="ordered locus">BN6_39550</name>
</gene>
<dbReference type="HOGENOM" id="CLU_020027_13_0_11"/>
<feature type="compositionally biased region" description="Polar residues" evidence="1">
    <location>
        <begin position="15"/>
        <end position="38"/>
    </location>
</feature>
<dbReference type="STRING" id="1179773.BN6_39550"/>
<dbReference type="InterPro" id="IPR001466">
    <property type="entry name" value="Beta-lactam-related"/>
</dbReference>
<dbReference type="InterPro" id="IPR050491">
    <property type="entry name" value="AmpC-like"/>
</dbReference>
<reference evidence="3 4" key="1">
    <citation type="journal article" date="2012" name="BMC Genomics">
        <title>Complete genome sequence of Saccharothrix espanaensis DSM 44229T and comparison to the other completely sequenced Pseudonocardiaceae.</title>
        <authorList>
            <person name="Strobel T."/>
            <person name="Al-Dilaimi A."/>
            <person name="Blom J."/>
            <person name="Gessner A."/>
            <person name="Kalinowski J."/>
            <person name="Luzhetska M."/>
            <person name="Puhler A."/>
            <person name="Szczepanowski R."/>
            <person name="Bechthold A."/>
            <person name="Ruckert C."/>
        </authorList>
    </citation>
    <scope>NUCLEOTIDE SEQUENCE [LARGE SCALE GENOMIC DNA]</scope>
    <source>
        <strain evidence="4">ATCC 51144 / DSM 44229 / JCM 9112 / NBRC 15066 / NRRL 15764</strain>
    </source>
</reference>
<dbReference type="SUPFAM" id="SSF56601">
    <property type="entry name" value="beta-lactamase/transpeptidase-like"/>
    <property type="match status" value="1"/>
</dbReference>
<dbReference type="eggNOG" id="COG1680">
    <property type="taxonomic scope" value="Bacteria"/>
</dbReference>
<feature type="domain" description="Beta-lactamase-related" evidence="2">
    <location>
        <begin position="138"/>
        <end position="462"/>
    </location>
</feature>
<dbReference type="AlphaFoldDB" id="K0K3X1"/>
<dbReference type="KEGG" id="sesp:BN6_39550"/>
<dbReference type="InterPro" id="IPR012338">
    <property type="entry name" value="Beta-lactam/transpept-like"/>
</dbReference>
<protein>
    <submittedName>
        <fullName evidence="3">Putative penicillin-binding protein</fullName>
    </submittedName>
</protein>
<name>K0K3X1_SACES</name>
<dbReference type="Pfam" id="PF00144">
    <property type="entry name" value="Beta-lactamase"/>
    <property type="match status" value="1"/>
</dbReference>
<dbReference type="EMBL" id="HE804045">
    <property type="protein sequence ID" value="CCH31243.1"/>
    <property type="molecule type" value="Genomic_DNA"/>
</dbReference>
<dbReference type="Proteomes" id="UP000006281">
    <property type="component" value="Chromosome"/>
</dbReference>
<feature type="region of interest" description="Disordered" evidence="1">
    <location>
        <begin position="15"/>
        <end position="119"/>
    </location>
</feature>
<evidence type="ECO:0000313" key="3">
    <source>
        <dbReference type="EMBL" id="CCH31243.1"/>
    </source>
</evidence>
<evidence type="ECO:0000313" key="4">
    <source>
        <dbReference type="Proteomes" id="UP000006281"/>
    </source>
</evidence>